<accession>A0A061BNH8</accession>
<feature type="compositionally biased region" description="Low complexity" evidence="5">
    <location>
        <begin position="813"/>
        <end position="849"/>
    </location>
</feature>
<dbReference type="PROSITE" id="PS50016">
    <property type="entry name" value="ZF_PHD_2"/>
    <property type="match status" value="1"/>
</dbReference>
<dbReference type="Gene3D" id="3.30.40.10">
    <property type="entry name" value="Zinc/RING finger domain, C3HC4 (zinc finger)"/>
    <property type="match status" value="1"/>
</dbReference>
<feature type="region of interest" description="Disordered" evidence="5">
    <location>
        <begin position="1"/>
        <end position="198"/>
    </location>
</feature>
<sequence length="1007" mass="106315">MSSPSTRSTSRPQRKERQTRLQEHLRTVKGPGGGRSASPASASAPKGAQRGRGAGAKDVEEQEAQEEAGEANKAGRPRRRAAQRVVMKEVESSSESEQDDAGTEQEEEEEEVEEEEKKPRRGASRRTKKRPSPQQESDDELAPAIKTSVSTPARPSTSARKSPSKQPPPSSAPASKRRREPSNLDLRNVEEMDAAEVKRRLEKEKSELMARLSQHGIVPQADVLDRALRSMSSSNEKLTVDGFLRSLSSLDANVSPIAAQQRPTQPPALTVSVQAANSAANGKKVSFNTLASPSTPSSAERTAFLFPSPSQQASATLLPPTQPGSLLPPAPAFGDPQTKPTHPGAARAARLSAFASRSFSAPDIPTLNTLQTAVPSGLSIPPPLPSPSAASGLVATSVAGMGRVALSRRSMFGSIGSDAMQQSLSSPVEAVPPQGLLPAFSNTSSSALRQSRSSPIKPSSTAAKVHSDASRLLKLQSWLDDDGETTEDEDEKRSGAAVAAEATFKAVAAKSAIASVPPPKGMKMVDVPASDDEEGGPRMRVGGKSVQVLRQSHKRQLDDHVDASSMSTRMSTRSAVKGKGRAVAECVCGKQAEGNPNAVQCAECDVAFHLSCLNVASARQLASPWVCNRCAIAGQSAAENVQTTPRMTTKRVRIGTNSTPHILSEPTFVASTPVSAPRSNNFSFAMDIALAPSPTASPVRRFTSAAAPTSPPPNKHLVIPVTPQFGDATIRAPGDYSPTSPQNSRVRANRTRMISNGAGGFLGSEWLHGWDGHAYEQGAHPAPAPPNALNGFVEEDWPLPVWSDVTMTPSRALTNSTPATSTSSSAWDTPFAHSSAHPSSQSRRSSATFGHPSASTGHFRTPSQDLLAALDRDHHSPSAHHTFAQRLFGSAGPAADHQHYAHDPAAAPFSSPTTRPISPLNPRRQLQHGYAQHRRQPSFGDGLGRPFFPPHSPPTAHSFVPGLAHERMALSASMKVSHSAPGGRIAPGGLMASPGGYGGDGFDDLLL</sequence>
<dbReference type="SUPFAM" id="SSF57903">
    <property type="entry name" value="FYVE/PHD zinc finger"/>
    <property type="match status" value="1"/>
</dbReference>
<dbReference type="Pfam" id="PF00628">
    <property type="entry name" value="PHD"/>
    <property type="match status" value="1"/>
</dbReference>
<feature type="compositionally biased region" description="Low complexity" evidence="5">
    <location>
        <begin position="1"/>
        <end position="11"/>
    </location>
</feature>
<feature type="region of interest" description="Disordered" evidence="5">
    <location>
        <begin position="424"/>
        <end position="468"/>
    </location>
</feature>
<dbReference type="InterPro" id="IPR011011">
    <property type="entry name" value="Znf_FYVE_PHD"/>
</dbReference>
<evidence type="ECO:0000256" key="4">
    <source>
        <dbReference type="PROSITE-ProRule" id="PRU00146"/>
    </source>
</evidence>
<evidence type="ECO:0000313" key="7">
    <source>
        <dbReference type="EMBL" id="CDR49539.1"/>
    </source>
</evidence>
<evidence type="ECO:0000256" key="5">
    <source>
        <dbReference type="SAM" id="MobiDB-lite"/>
    </source>
</evidence>
<dbReference type="OrthoDB" id="2526945at2759"/>
<dbReference type="SMART" id="SM00249">
    <property type="entry name" value="PHD"/>
    <property type="match status" value="1"/>
</dbReference>
<organism evidence="7">
    <name type="scientific">Rhodotorula toruloides</name>
    <name type="common">Yeast</name>
    <name type="synonym">Rhodosporidium toruloides</name>
    <dbReference type="NCBI Taxonomy" id="5286"/>
    <lineage>
        <taxon>Eukaryota</taxon>
        <taxon>Fungi</taxon>
        <taxon>Dikarya</taxon>
        <taxon>Basidiomycota</taxon>
        <taxon>Pucciniomycotina</taxon>
        <taxon>Microbotryomycetes</taxon>
        <taxon>Sporidiobolales</taxon>
        <taxon>Sporidiobolaceae</taxon>
        <taxon>Rhodotorula</taxon>
    </lineage>
</organism>
<feature type="region of interest" description="Disordered" evidence="5">
    <location>
        <begin position="813"/>
        <end position="860"/>
    </location>
</feature>
<feature type="compositionally biased region" description="Polar residues" evidence="5">
    <location>
        <begin position="147"/>
        <end position="157"/>
    </location>
</feature>
<keyword evidence="3" id="KW-0862">Zinc</keyword>
<reference evidence="7" key="1">
    <citation type="journal article" date="2014" name="Genome Announc.">
        <title>Draft genome sequence of Rhodosporidium toruloides CECT1137, an oleaginous yeast of biotechnological interest.</title>
        <authorList>
            <person name="Morin N."/>
            <person name="Calcas X."/>
            <person name="Devillers H."/>
            <person name="Durrens P."/>
            <person name="Sherman D.J."/>
            <person name="Nicaud J.-M."/>
            <person name="Neuveglise C."/>
        </authorList>
    </citation>
    <scope>NUCLEOTIDE SEQUENCE</scope>
    <source>
        <strain evidence="7">CECT1137</strain>
    </source>
</reference>
<dbReference type="AlphaFoldDB" id="A0A061BNH8"/>
<keyword evidence="2 4" id="KW-0863">Zinc-finger</keyword>
<dbReference type="InterPro" id="IPR019786">
    <property type="entry name" value="Zinc_finger_PHD-type_CS"/>
</dbReference>
<dbReference type="PROSITE" id="PS01359">
    <property type="entry name" value="ZF_PHD_1"/>
    <property type="match status" value="1"/>
</dbReference>
<feature type="compositionally biased region" description="Acidic residues" evidence="5">
    <location>
        <begin position="92"/>
        <end position="114"/>
    </location>
</feature>
<evidence type="ECO:0000256" key="1">
    <source>
        <dbReference type="ARBA" id="ARBA00022723"/>
    </source>
</evidence>
<feature type="compositionally biased region" description="Low complexity" evidence="5">
    <location>
        <begin position="563"/>
        <end position="575"/>
    </location>
</feature>
<feature type="region of interest" description="Disordered" evidence="5">
    <location>
        <begin position="903"/>
        <end position="957"/>
    </location>
</feature>
<protein>
    <submittedName>
        <fullName evidence="7">RHTO0S27e01816g1_1</fullName>
    </submittedName>
</protein>
<feature type="compositionally biased region" description="Low complexity" evidence="5">
    <location>
        <begin position="36"/>
        <end position="48"/>
    </location>
</feature>
<name>A0A061BNH8_RHOTO</name>
<feature type="compositionally biased region" description="Acidic residues" evidence="5">
    <location>
        <begin position="60"/>
        <end position="69"/>
    </location>
</feature>
<dbReference type="GO" id="GO:0008270">
    <property type="term" value="F:zinc ion binding"/>
    <property type="evidence" value="ECO:0007669"/>
    <property type="project" value="UniProtKB-KW"/>
</dbReference>
<feature type="compositionally biased region" description="Basic and acidic residues" evidence="5">
    <location>
        <begin position="187"/>
        <end position="198"/>
    </location>
</feature>
<proteinExistence type="predicted"/>
<evidence type="ECO:0000256" key="3">
    <source>
        <dbReference type="ARBA" id="ARBA00022833"/>
    </source>
</evidence>
<dbReference type="InterPro" id="IPR013083">
    <property type="entry name" value="Znf_RING/FYVE/PHD"/>
</dbReference>
<dbReference type="InterPro" id="IPR019787">
    <property type="entry name" value="Znf_PHD-finger"/>
</dbReference>
<keyword evidence="1" id="KW-0479">Metal-binding</keyword>
<feature type="compositionally biased region" description="Pro residues" evidence="5">
    <location>
        <begin position="320"/>
        <end position="331"/>
    </location>
</feature>
<dbReference type="InterPro" id="IPR001965">
    <property type="entry name" value="Znf_PHD"/>
</dbReference>
<feature type="compositionally biased region" description="Low complexity" evidence="5">
    <location>
        <begin position="441"/>
        <end position="454"/>
    </location>
</feature>
<gene>
    <name evidence="7" type="ORF">RHTO0S_27e01816g</name>
</gene>
<feature type="domain" description="PHD-type" evidence="6">
    <location>
        <begin position="583"/>
        <end position="633"/>
    </location>
</feature>
<feature type="compositionally biased region" description="Basic residues" evidence="5">
    <location>
        <begin position="119"/>
        <end position="131"/>
    </location>
</feature>
<dbReference type="CDD" id="cd15489">
    <property type="entry name" value="PHD_SF"/>
    <property type="match status" value="1"/>
</dbReference>
<evidence type="ECO:0000259" key="6">
    <source>
        <dbReference type="PROSITE" id="PS50016"/>
    </source>
</evidence>
<feature type="compositionally biased region" description="Basic and acidic residues" evidence="5">
    <location>
        <begin position="13"/>
        <end position="26"/>
    </location>
</feature>
<dbReference type="EMBL" id="LK052962">
    <property type="protein sequence ID" value="CDR49539.1"/>
    <property type="molecule type" value="Genomic_DNA"/>
</dbReference>
<evidence type="ECO:0000256" key="2">
    <source>
        <dbReference type="ARBA" id="ARBA00022771"/>
    </source>
</evidence>
<feature type="region of interest" description="Disordered" evidence="5">
    <location>
        <begin position="311"/>
        <end position="346"/>
    </location>
</feature>
<feature type="region of interest" description="Disordered" evidence="5">
    <location>
        <begin position="552"/>
        <end position="575"/>
    </location>
</feature>